<dbReference type="OrthoDB" id="6351939at2759"/>
<evidence type="ECO:0000313" key="2">
    <source>
        <dbReference type="EMBL" id="KAB7506628.1"/>
    </source>
</evidence>
<feature type="transmembrane region" description="Helical" evidence="1">
    <location>
        <begin position="6"/>
        <end position="28"/>
    </location>
</feature>
<dbReference type="EMBL" id="SEYY01000720">
    <property type="protein sequence ID" value="KAB7506628.1"/>
    <property type="molecule type" value="Genomic_DNA"/>
</dbReference>
<comment type="caution">
    <text evidence="2">The sequence shown here is derived from an EMBL/GenBank/DDBJ whole genome shotgun (WGS) entry which is preliminary data.</text>
</comment>
<keyword evidence="3" id="KW-1185">Reference proteome</keyword>
<evidence type="ECO:0000256" key="1">
    <source>
        <dbReference type="SAM" id="Phobius"/>
    </source>
</evidence>
<reference evidence="2 3" key="1">
    <citation type="journal article" date="2019" name="PLoS Biol.">
        <title>Sex chromosomes control vertical transmission of feminizing Wolbachia symbionts in an isopod.</title>
        <authorList>
            <person name="Becking T."/>
            <person name="Chebbi M.A."/>
            <person name="Giraud I."/>
            <person name="Moumen B."/>
            <person name="Laverre T."/>
            <person name="Caubet Y."/>
            <person name="Peccoud J."/>
            <person name="Gilbert C."/>
            <person name="Cordaux R."/>
        </authorList>
    </citation>
    <scope>NUCLEOTIDE SEQUENCE [LARGE SCALE GENOMIC DNA]</scope>
    <source>
        <strain evidence="2">ANa2</strain>
        <tissue evidence="2">Whole body excluding digestive tract and cuticle</tissue>
    </source>
</reference>
<dbReference type="Proteomes" id="UP000326759">
    <property type="component" value="Unassembled WGS sequence"/>
</dbReference>
<gene>
    <name evidence="2" type="ORF">Anas_04192</name>
</gene>
<keyword evidence="1" id="KW-0812">Transmembrane</keyword>
<protein>
    <submittedName>
        <fullName evidence="2">Uncharacterized protein</fullName>
    </submittedName>
</protein>
<sequence>MIFANLTAHLTLIGFLISWMCSPGRYLLLAKVTEMLVNVLNICSDDELMTEGDESLDEVGLLNDRLLDSIHGLMMKKTMGC</sequence>
<organism evidence="2 3">
    <name type="scientific">Armadillidium nasatum</name>
    <dbReference type="NCBI Taxonomy" id="96803"/>
    <lineage>
        <taxon>Eukaryota</taxon>
        <taxon>Metazoa</taxon>
        <taxon>Ecdysozoa</taxon>
        <taxon>Arthropoda</taxon>
        <taxon>Crustacea</taxon>
        <taxon>Multicrustacea</taxon>
        <taxon>Malacostraca</taxon>
        <taxon>Eumalacostraca</taxon>
        <taxon>Peracarida</taxon>
        <taxon>Isopoda</taxon>
        <taxon>Oniscidea</taxon>
        <taxon>Crinocheta</taxon>
        <taxon>Armadillidiidae</taxon>
        <taxon>Armadillidium</taxon>
    </lineage>
</organism>
<accession>A0A5N5TKE9</accession>
<proteinExistence type="predicted"/>
<dbReference type="AlphaFoldDB" id="A0A5N5TKE9"/>
<name>A0A5N5TKE9_9CRUS</name>
<keyword evidence="1" id="KW-0472">Membrane</keyword>
<keyword evidence="1" id="KW-1133">Transmembrane helix</keyword>
<evidence type="ECO:0000313" key="3">
    <source>
        <dbReference type="Proteomes" id="UP000326759"/>
    </source>
</evidence>